<dbReference type="EMBL" id="JBHUOJ010000008">
    <property type="protein sequence ID" value="MFD2832486.1"/>
    <property type="molecule type" value="Genomic_DNA"/>
</dbReference>
<accession>A0ABW5X096</accession>
<gene>
    <name evidence="1" type="ORF">ACFSYS_04245</name>
</gene>
<reference evidence="2" key="1">
    <citation type="journal article" date="2019" name="Int. J. Syst. Evol. Microbiol.">
        <title>The Global Catalogue of Microorganisms (GCM) 10K type strain sequencing project: providing services to taxonomists for standard genome sequencing and annotation.</title>
        <authorList>
            <consortium name="The Broad Institute Genomics Platform"/>
            <consortium name="The Broad Institute Genome Sequencing Center for Infectious Disease"/>
            <person name="Wu L."/>
            <person name="Ma J."/>
        </authorList>
    </citation>
    <scope>NUCLEOTIDE SEQUENCE [LARGE SCALE GENOMIC DNA]</scope>
    <source>
        <strain evidence="2">KCTC 52925</strain>
    </source>
</reference>
<organism evidence="1 2">
    <name type="scientific">Christiangramia antarctica</name>
    <dbReference type="NCBI Taxonomy" id="2058158"/>
    <lineage>
        <taxon>Bacteria</taxon>
        <taxon>Pseudomonadati</taxon>
        <taxon>Bacteroidota</taxon>
        <taxon>Flavobacteriia</taxon>
        <taxon>Flavobacteriales</taxon>
        <taxon>Flavobacteriaceae</taxon>
        <taxon>Christiangramia</taxon>
    </lineage>
</organism>
<dbReference type="Proteomes" id="UP001597438">
    <property type="component" value="Unassembled WGS sequence"/>
</dbReference>
<sequence length="50" mass="5694">METKIKSNGTAKNKLQPALSILENNCFLRKSYALTYTQLLNLHILDKSNL</sequence>
<evidence type="ECO:0008006" key="3">
    <source>
        <dbReference type="Google" id="ProtNLM"/>
    </source>
</evidence>
<comment type="caution">
    <text evidence="1">The sequence shown here is derived from an EMBL/GenBank/DDBJ whole genome shotgun (WGS) entry which is preliminary data.</text>
</comment>
<evidence type="ECO:0000313" key="1">
    <source>
        <dbReference type="EMBL" id="MFD2832486.1"/>
    </source>
</evidence>
<keyword evidence="2" id="KW-1185">Reference proteome</keyword>
<evidence type="ECO:0000313" key="2">
    <source>
        <dbReference type="Proteomes" id="UP001597438"/>
    </source>
</evidence>
<protein>
    <recommendedName>
        <fullName evidence="3">Ribosomal protein L20</fullName>
    </recommendedName>
</protein>
<dbReference type="RefSeq" id="WP_251742868.1">
    <property type="nucleotide sequence ID" value="NZ_JBHUOJ010000008.1"/>
</dbReference>
<proteinExistence type="predicted"/>
<name>A0ABW5X096_9FLAO</name>